<proteinExistence type="predicted"/>
<dbReference type="AlphaFoldDB" id="A0A2S8SVY4"/>
<feature type="domain" description="NADP-dependent oxidoreductase" evidence="1">
    <location>
        <begin position="35"/>
        <end position="217"/>
    </location>
</feature>
<dbReference type="EMBL" id="NIGF01000003">
    <property type="protein sequence ID" value="PQV64951.1"/>
    <property type="molecule type" value="Genomic_DNA"/>
</dbReference>
<name>A0A2S8SVY4_9BACT</name>
<dbReference type="InterPro" id="IPR036812">
    <property type="entry name" value="NAD(P)_OxRdtase_dom_sf"/>
</dbReference>
<dbReference type="Pfam" id="PF00248">
    <property type="entry name" value="Aldo_ket_red"/>
    <property type="match status" value="1"/>
</dbReference>
<dbReference type="Proteomes" id="UP000237684">
    <property type="component" value="Unassembled WGS sequence"/>
</dbReference>
<evidence type="ECO:0000259" key="1">
    <source>
        <dbReference type="Pfam" id="PF00248"/>
    </source>
</evidence>
<dbReference type="PANTHER" id="PTHR43312:SF1">
    <property type="entry name" value="NADP-DEPENDENT OXIDOREDUCTASE DOMAIN-CONTAINING PROTEIN"/>
    <property type="match status" value="1"/>
</dbReference>
<dbReference type="InterPro" id="IPR023210">
    <property type="entry name" value="NADP_OxRdtase_dom"/>
</dbReference>
<dbReference type="InterPro" id="IPR053135">
    <property type="entry name" value="AKR2_Oxidoreductase"/>
</dbReference>
<reference evidence="2 3" key="1">
    <citation type="journal article" date="2018" name="Syst. Appl. Microbiol.">
        <title>Abditibacterium utsteinense sp. nov., the first cultivated member of candidate phylum FBP, isolated from ice-free Antarctic soil samples.</title>
        <authorList>
            <person name="Tahon G."/>
            <person name="Tytgat B."/>
            <person name="Lebbe L."/>
            <person name="Carlier A."/>
            <person name="Willems A."/>
        </authorList>
    </citation>
    <scope>NUCLEOTIDE SEQUENCE [LARGE SCALE GENOMIC DNA]</scope>
    <source>
        <strain evidence="2 3">LMG 29911</strain>
    </source>
</reference>
<gene>
    <name evidence="2" type="ORF">B1R32_103219</name>
</gene>
<dbReference type="SUPFAM" id="SSF51430">
    <property type="entry name" value="NAD(P)-linked oxidoreductase"/>
    <property type="match status" value="1"/>
</dbReference>
<dbReference type="InParanoid" id="A0A2S8SVY4"/>
<comment type="caution">
    <text evidence="2">The sequence shown here is derived from an EMBL/GenBank/DDBJ whole genome shotgun (WGS) entry which is preliminary data.</text>
</comment>
<organism evidence="2 3">
    <name type="scientific">Abditibacterium utsteinense</name>
    <dbReference type="NCBI Taxonomy" id="1960156"/>
    <lineage>
        <taxon>Bacteria</taxon>
        <taxon>Pseudomonadati</taxon>
        <taxon>Abditibacteriota</taxon>
        <taxon>Abditibacteriia</taxon>
        <taxon>Abditibacteriales</taxon>
        <taxon>Abditibacteriaceae</taxon>
        <taxon>Abditibacterium</taxon>
    </lineage>
</organism>
<dbReference type="Gene3D" id="3.20.20.100">
    <property type="entry name" value="NADP-dependent oxidoreductase domain"/>
    <property type="match status" value="1"/>
</dbReference>
<dbReference type="CDD" id="cd19100">
    <property type="entry name" value="AKR_unchar"/>
    <property type="match status" value="1"/>
</dbReference>
<protein>
    <submittedName>
        <fullName evidence="2">Aldo/keto reductase family protein</fullName>
    </submittedName>
</protein>
<accession>A0A2S8SVY4</accession>
<sequence>MGGANRWHEDSSFFVIMIEKLTFGRTDHLSTRTLFGAAALSNVTQKEADETLQTLLQYGVNHIDTAASYGAAEERIGPWMASHRKDFFLATKTEKRTKSEAKEQIHRSLERLRVSQVDLLQLHSLGELADWETAMGAGGALEAAVEARDEGLVRFIGVTGHGLNIARHHLKALERFDFDSVLLPWNFPMSQNAAYAQEFAQLKTICQERNVAVQTIKAVTRRPWNETDTRNAATWYQPLEAQGDIDSAVAWLLGQPGIFLNTIGDIHILPRVLEAASRLENQAQQPSDETMLAMIEEREMAPLFV</sequence>
<evidence type="ECO:0000313" key="3">
    <source>
        <dbReference type="Proteomes" id="UP000237684"/>
    </source>
</evidence>
<keyword evidence="3" id="KW-1185">Reference proteome</keyword>
<evidence type="ECO:0000313" key="2">
    <source>
        <dbReference type="EMBL" id="PQV64951.1"/>
    </source>
</evidence>
<dbReference type="PANTHER" id="PTHR43312">
    <property type="entry name" value="D-THREO-ALDOSE 1-DEHYDROGENASE"/>
    <property type="match status" value="1"/>
</dbReference>